<evidence type="ECO:0000256" key="3">
    <source>
        <dbReference type="ARBA" id="ARBA00016797"/>
    </source>
</evidence>
<keyword evidence="10" id="KW-1185">Reference proteome</keyword>
<dbReference type="Proteomes" id="UP000061660">
    <property type="component" value="Chromosome"/>
</dbReference>
<dbReference type="AlphaFoldDB" id="A0A0U2UF50"/>
<dbReference type="PATRIC" id="fig|162209.4.peg.1548"/>
<comment type="function">
    <text evidence="6">The electron transfer flavoprotein serves as a specific electron acceptor for other dehydrogenases. It transfers the electrons to the main respiratory chain via ETF-ubiquinone oxidoreductase (ETF dehydrogenase).</text>
</comment>
<dbReference type="Pfam" id="PF01012">
    <property type="entry name" value="ETF"/>
    <property type="match status" value="1"/>
</dbReference>
<dbReference type="SMART" id="SM00893">
    <property type="entry name" value="ETF"/>
    <property type="match status" value="1"/>
</dbReference>
<dbReference type="InterPro" id="IPR033948">
    <property type="entry name" value="ETF_beta_N"/>
</dbReference>
<dbReference type="STRING" id="162209.IJ22_14600"/>
<evidence type="ECO:0000313" key="9">
    <source>
        <dbReference type="EMBL" id="ALS21836.1"/>
    </source>
</evidence>
<dbReference type="InterPro" id="IPR012255">
    <property type="entry name" value="ETF_b"/>
</dbReference>
<comment type="cofactor">
    <cofactor evidence="8">
        <name>AMP</name>
        <dbReference type="ChEBI" id="CHEBI:456215"/>
    </cofactor>
</comment>
<dbReference type="OrthoDB" id="9804960at2"/>
<evidence type="ECO:0000256" key="8">
    <source>
        <dbReference type="ARBA" id="ARBA00049933"/>
    </source>
</evidence>
<dbReference type="GO" id="GO:0009055">
    <property type="term" value="F:electron transfer activity"/>
    <property type="evidence" value="ECO:0007669"/>
    <property type="project" value="InterPro"/>
</dbReference>
<dbReference type="EMBL" id="CP013652">
    <property type="protein sequence ID" value="ALS21836.1"/>
    <property type="molecule type" value="Genomic_DNA"/>
</dbReference>
<evidence type="ECO:0000256" key="7">
    <source>
        <dbReference type="ARBA" id="ARBA00042002"/>
    </source>
</evidence>
<accession>A0A0U2UF50</accession>
<protein>
    <recommendedName>
        <fullName evidence="3">Electron transfer flavoprotein subunit beta</fullName>
    </recommendedName>
    <alternativeName>
        <fullName evidence="7">Electron transfer flavoprotein small subunit</fullName>
    </alternativeName>
</protein>
<evidence type="ECO:0000256" key="4">
    <source>
        <dbReference type="ARBA" id="ARBA00022448"/>
    </source>
</evidence>
<evidence type="ECO:0000313" key="10">
    <source>
        <dbReference type="Proteomes" id="UP000061660"/>
    </source>
</evidence>
<dbReference type="Gene3D" id="3.40.50.620">
    <property type="entry name" value="HUPs"/>
    <property type="match status" value="1"/>
</dbReference>
<evidence type="ECO:0000256" key="6">
    <source>
        <dbReference type="ARBA" id="ARBA00025649"/>
    </source>
</evidence>
<evidence type="ECO:0000256" key="2">
    <source>
        <dbReference type="ARBA" id="ARBA00011355"/>
    </source>
</evidence>
<sequence>MDIIVIMKQTMDTEENVVLVEGRIQEDGVRFIMNPYDEYAVEEAVRLREAFGGTVTIVSIGPDRVEASMRTALAMGADQGVLVDDESLFGDEWTTSKVLASVIRSCPFDLILTGNMSVDNGSGQTGPRVAEELDIPHVSSVTKLTVEGSRLTVERDAEGDTETVELCLPALVTAQQGLNEPRYPSLPGIMKAKKKPINRIGAAELGVNVGEVQPKTRVIHQYVPPKRGACQLLAGDAQTQASDLVQLLRNAAKVI</sequence>
<dbReference type="GO" id="GO:0005829">
    <property type="term" value="C:cytosol"/>
    <property type="evidence" value="ECO:0007669"/>
    <property type="project" value="TreeGrafter"/>
</dbReference>
<dbReference type="InterPro" id="IPR014729">
    <property type="entry name" value="Rossmann-like_a/b/a_fold"/>
</dbReference>
<dbReference type="InterPro" id="IPR000049">
    <property type="entry name" value="ET-Flavoprotein_bsu_CS"/>
</dbReference>
<dbReference type="CDD" id="cd01714">
    <property type="entry name" value="ETF_beta"/>
    <property type="match status" value="1"/>
</dbReference>
<dbReference type="PROSITE" id="PS01065">
    <property type="entry name" value="ETF_BETA"/>
    <property type="match status" value="1"/>
</dbReference>
<dbReference type="InterPro" id="IPR014730">
    <property type="entry name" value="ETF_a/b_N"/>
</dbReference>
<dbReference type="KEGG" id="pnp:IJ22_14600"/>
<gene>
    <name evidence="9" type="ORF">IJ22_14600</name>
</gene>
<comment type="similarity">
    <text evidence="1">Belongs to the ETF beta-subunit/FixA family.</text>
</comment>
<reference evidence="9 10" key="2">
    <citation type="journal article" date="2016" name="Genome Announc.">
        <title>Complete Genome Sequences of Two Interactive Moderate Thermophiles, Paenibacillus napthalenovorans 32O-Y and Paenibacillus sp. 32O-W.</title>
        <authorList>
            <person name="Butler R.R.III."/>
            <person name="Wang J."/>
            <person name="Stark B.C."/>
            <person name="Pombert J.F."/>
        </authorList>
    </citation>
    <scope>NUCLEOTIDE SEQUENCE [LARGE SCALE GENOMIC DNA]</scope>
    <source>
        <strain evidence="9 10">32O-Y</strain>
    </source>
</reference>
<dbReference type="PIRSF" id="PIRSF000090">
    <property type="entry name" value="Beta-ETF"/>
    <property type="match status" value="1"/>
</dbReference>
<dbReference type="PANTHER" id="PTHR21294">
    <property type="entry name" value="ELECTRON TRANSFER FLAVOPROTEIN BETA-SUBUNIT"/>
    <property type="match status" value="1"/>
</dbReference>
<dbReference type="RefSeq" id="WP_054817211.1">
    <property type="nucleotide sequence ID" value="NZ_CP013652.1"/>
</dbReference>
<dbReference type="SUPFAM" id="SSF52402">
    <property type="entry name" value="Adenine nucleotide alpha hydrolases-like"/>
    <property type="match status" value="1"/>
</dbReference>
<proteinExistence type="inferred from homology"/>
<organism evidence="9 10">
    <name type="scientific">Paenibacillus naphthalenovorans</name>
    <dbReference type="NCBI Taxonomy" id="162209"/>
    <lineage>
        <taxon>Bacteria</taxon>
        <taxon>Bacillati</taxon>
        <taxon>Bacillota</taxon>
        <taxon>Bacilli</taxon>
        <taxon>Bacillales</taxon>
        <taxon>Paenibacillaceae</taxon>
        <taxon>Paenibacillus</taxon>
    </lineage>
</organism>
<evidence type="ECO:0000256" key="5">
    <source>
        <dbReference type="ARBA" id="ARBA00022982"/>
    </source>
</evidence>
<comment type="subunit">
    <text evidence="2">Heterodimer of an alpha and a beta subunit.</text>
</comment>
<dbReference type="PANTHER" id="PTHR21294:SF8">
    <property type="entry name" value="ELECTRON TRANSFER FLAVOPROTEIN SUBUNIT BETA"/>
    <property type="match status" value="1"/>
</dbReference>
<keyword evidence="5" id="KW-0249">Electron transport</keyword>
<keyword evidence="4" id="KW-0813">Transport</keyword>
<reference evidence="10" key="1">
    <citation type="submission" date="2015-12" db="EMBL/GenBank/DDBJ databases">
        <title>Complete genome sequences of two moderately thermophilic Paenibacillus species.</title>
        <authorList>
            <person name="Butler R.III."/>
            <person name="Wang J."/>
            <person name="Stark B.C."/>
            <person name="Pombert J.-F."/>
        </authorList>
    </citation>
    <scope>NUCLEOTIDE SEQUENCE [LARGE SCALE GENOMIC DNA]</scope>
    <source>
        <strain evidence="10">32O-Y</strain>
    </source>
</reference>
<evidence type="ECO:0000256" key="1">
    <source>
        <dbReference type="ARBA" id="ARBA00007557"/>
    </source>
</evidence>
<name>A0A0U2UF50_9BACL</name>